<dbReference type="InterPro" id="IPR001387">
    <property type="entry name" value="Cro/C1-type_HTH"/>
</dbReference>
<dbReference type="AlphaFoldDB" id="A0A841E5M4"/>
<dbReference type="Proteomes" id="UP000578077">
    <property type="component" value="Unassembled WGS sequence"/>
</dbReference>
<dbReference type="EMBL" id="JACHLY010000001">
    <property type="protein sequence ID" value="MBB5998092.1"/>
    <property type="molecule type" value="Genomic_DNA"/>
</dbReference>
<evidence type="ECO:0000259" key="1">
    <source>
        <dbReference type="PROSITE" id="PS50943"/>
    </source>
</evidence>
<proteinExistence type="predicted"/>
<dbReference type="CDD" id="cd00093">
    <property type="entry name" value="HTH_XRE"/>
    <property type="match status" value="1"/>
</dbReference>
<sequence length="379" mass="40782">MVAGLAGLNAEYLGQIERGYRVPSLDVVEAIAGALGVSVPELVAESSERPSPAPDVLLASELHRALLLQQEASSGRSTDELQEAVEHAWRLWQGAADRYSRLAAVVPDLIGDVATINAPGTTDPLLEHRVAADAYALLRTVARRIGRPDLALVAADRERRAAEQTEDDVRLARANWNLAHALLGQQEPQTAEEIALAAIADIKGHGTREAAAISGALWLAAAVAAARSQRRFAAIERIRDHARPLAEKTGETNVGRTAFGPTNVALHMVSVELEDGHTADALAIADEIDPAPLQSRERRTTLALDLARSHAMRSDPGAALLHLLEAEQCSAEELRYNPTAHDTVRRVFQRARPSLRKQLTAFAQRVGIEDELAAGHTLS</sequence>
<dbReference type="PROSITE" id="PS50943">
    <property type="entry name" value="HTH_CROC1"/>
    <property type="match status" value="1"/>
</dbReference>
<organism evidence="2 3">
    <name type="scientific">Streptomonospora salina</name>
    <dbReference type="NCBI Taxonomy" id="104205"/>
    <lineage>
        <taxon>Bacteria</taxon>
        <taxon>Bacillati</taxon>
        <taxon>Actinomycetota</taxon>
        <taxon>Actinomycetes</taxon>
        <taxon>Streptosporangiales</taxon>
        <taxon>Nocardiopsidaceae</taxon>
        <taxon>Streptomonospora</taxon>
    </lineage>
</organism>
<comment type="caution">
    <text evidence="2">The sequence shown here is derived from an EMBL/GenBank/DDBJ whole genome shotgun (WGS) entry which is preliminary data.</text>
</comment>
<dbReference type="Gene3D" id="1.10.260.40">
    <property type="entry name" value="lambda repressor-like DNA-binding domains"/>
    <property type="match status" value="1"/>
</dbReference>
<dbReference type="Pfam" id="PF01381">
    <property type="entry name" value="HTH_3"/>
    <property type="match status" value="1"/>
</dbReference>
<accession>A0A841E5M4</accession>
<dbReference type="GO" id="GO:0003677">
    <property type="term" value="F:DNA binding"/>
    <property type="evidence" value="ECO:0007669"/>
    <property type="project" value="InterPro"/>
</dbReference>
<reference evidence="2 3" key="1">
    <citation type="submission" date="2020-08" db="EMBL/GenBank/DDBJ databases">
        <title>Sequencing the genomes of 1000 actinobacteria strains.</title>
        <authorList>
            <person name="Klenk H.-P."/>
        </authorList>
    </citation>
    <scope>NUCLEOTIDE SEQUENCE [LARGE SCALE GENOMIC DNA]</scope>
    <source>
        <strain evidence="2 3">DSM 44593</strain>
    </source>
</reference>
<gene>
    <name evidence="2" type="ORF">HNR25_001843</name>
</gene>
<keyword evidence="3" id="KW-1185">Reference proteome</keyword>
<dbReference type="SUPFAM" id="SSF47413">
    <property type="entry name" value="lambda repressor-like DNA-binding domains"/>
    <property type="match status" value="1"/>
</dbReference>
<dbReference type="InterPro" id="IPR010982">
    <property type="entry name" value="Lambda_DNA-bd_dom_sf"/>
</dbReference>
<protein>
    <submittedName>
        <fullName evidence="2">Transcriptional regulator with XRE-family HTH domain</fullName>
    </submittedName>
</protein>
<name>A0A841E5M4_9ACTN</name>
<feature type="domain" description="HTH cro/C1-type" evidence="1">
    <location>
        <begin position="2"/>
        <end position="42"/>
    </location>
</feature>
<evidence type="ECO:0000313" key="3">
    <source>
        <dbReference type="Proteomes" id="UP000578077"/>
    </source>
</evidence>
<evidence type="ECO:0000313" key="2">
    <source>
        <dbReference type="EMBL" id="MBB5998092.1"/>
    </source>
</evidence>